<gene>
    <name evidence="4" type="ORF">AO498_10425</name>
</gene>
<feature type="region of interest" description="Disordered" evidence="2">
    <location>
        <begin position="324"/>
        <end position="343"/>
    </location>
</feature>
<dbReference type="SUPFAM" id="SSF56300">
    <property type="entry name" value="Metallo-dependent phosphatases"/>
    <property type="match status" value="1"/>
</dbReference>
<dbReference type="STRING" id="1727163.AO498_10425"/>
<dbReference type="Gene3D" id="2.60.40.10">
    <property type="entry name" value="Immunoglobulins"/>
    <property type="match status" value="1"/>
</dbReference>
<evidence type="ECO:0000259" key="3">
    <source>
        <dbReference type="Pfam" id="PF00149"/>
    </source>
</evidence>
<dbReference type="Proteomes" id="UP000073816">
    <property type="component" value="Chromosome"/>
</dbReference>
<dbReference type="Gene3D" id="3.60.21.10">
    <property type="match status" value="1"/>
</dbReference>
<dbReference type="GO" id="GO:0003993">
    <property type="term" value="F:acid phosphatase activity"/>
    <property type="evidence" value="ECO:0007669"/>
    <property type="project" value="InterPro"/>
</dbReference>
<proteinExistence type="predicted"/>
<dbReference type="PANTHER" id="PTHR22953:SF153">
    <property type="entry name" value="PURPLE ACID PHOSPHATASE"/>
    <property type="match status" value="1"/>
</dbReference>
<feature type="domain" description="Calcineurin-like phosphoesterase" evidence="3">
    <location>
        <begin position="205"/>
        <end position="450"/>
    </location>
</feature>
<organism evidence="4 5">
    <name type="scientific">Algoriphagus sanaruensis</name>
    <dbReference type="NCBI Taxonomy" id="1727163"/>
    <lineage>
        <taxon>Bacteria</taxon>
        <taxon>Pseudomonadati</taxon>
        <taxon>Bacteroidota</taxon>
        <taxon>Cytophagia</taxon>
        <taxon>Cytophagales</taxon>
        <taxon>Cyclobacteriaceae</taxon>
        <taxon>Algoriphagus</taxon>
    </lineage>
</organism>
<dbReference type="InterPro" id="IPR013783">
    <property type="entry name" value="Ig-like_fold"/>
</dbReference>
<reference evidence="4 5" key="2">
    <citation type="journal article" date="2016" name="Genome Announc.">
        <title>Complete Genome Sequence of Algoriphagus sp. Strain M8-2, Isolated from a Brackish Lake.</title>
        <authorList>
            <person name="Muraguchi Y."/>
            <person name="Kushimoto K."/>
            <person name="Ohtsubo Y."/>
            <person name="Suzuki T."/>
            <person name="Dohra H."/>
            <person name="Kimbara K."/>
            <person name="Shintani M."/>
        </authorList>
    </citation>
    <scope>NUCLEOTIDE SEQUENCE [LARGE SCALE GENOMIC DNA]</scope>
    <source>
        <strain evidence="4 5">M8-2</strain>
    </source>
</reference>
<evidence type="ECO:0000313" key="4">
    <source>
        <dbReference type="EMBL" id="AMQ56843.1"/>
    </source>
</evidence>
<dbReference type="EMBL" id="CP012836">
    <property type="protein sequence ID" value="AMQ56843.1"/>
    <property type="molecule type" value="Genomic_DNA"/>
</dbReference>
<dbReference type="InterPro" id="IPR029052">
    <property type="entry name" value="Metallo-depent_PP-like"/>
</dbReference>
<dbReference type="RefSeq" id="WP_082792219.1">
    <property type="nucleotide sequence ID" value="NZ_CP012836.1"/>
</dbReference>
<dbReference type="Pfam" id="PF00149">
    <property type="entry name" value="Metallophos"/>
    <property type="match status" value="1"/>
</dbReference>
<dbReference type="InterPro" id="IPR039331">
    <property type="entry name" value="PAPs-like"/>
</dbReference>
<protein>
    <recommendedName>
        <fullName evidence="3">Calcineurin-like phosphoesterase domain-containing protein</fullName>
    </recommendedName>
</protein>
<keyword evidence="5" id="KW-1185">Reference proteome</keyword>
<name>A0A142ENY8_9BACT</name>
<dbReference type="KEGG" id="alm:AO498_10425"/>
<dbReference type="OrthoDB" id="966171at2"/>
<keyword evidence="1" id="KW-0732">Signal</keyword>
<reference evidence="5" key="1">
    <citation type="submission" date="2015-09" db="EMBL/GenBank/DDBJ databases">
        <title>Complete sequence of Algoriphagus sp. M8-2.</title>
        <authorList>
            <person name="Shintani M."/>
        </authorList>
    </citation>
    <scope>NUCLEOTIDE SEQUENCE [LARGE SCALE GENOMIC DNA]</scope>
    <source>
        <strain evidence="5">M8-2</strain>
    </source>
</reference>
<dbReference type="PANTHER" id="PTHR22953">
    <property type="entry name" value="ACID PHOSPHATASE RELATED"/>
    <property type="match status" value="1"/>
</dbReference>
<sequence>MKFSKYIFALFFVFLLLEGAVFAQGNFRILPYLQVNQNQIQIRWFASSNYSSSIVLKDAQGNQLISNQVNGVEVSNLYYTQAEKNQTIVGLEGVNWIGGDKYFKYEKVYTLPANQTFLYSVTMNGETYSSSFHTAPDSQDWESIRFIALSDSETEPRGRVTNRAWYPGDPFPRLYPVPSGWKNAFGSTTEQGIELPNYLLSEKDGFAENLKILKSRNPDFVLMPGDLVQGGGYMPGWDEFWRHTAGEFDQVFDKYPIIPSIGNWETFGALNGGYGTNERGDFNPLLGRSRFHTFFEFPTTDPDQKHRQSYYRTDYGPITILTLDSSNGTPEQSRSDFPADQKLTGTTFTDIGTDTQENFTQSQYEQAGGTDLSGFGPGTPQYTWLEKNLIKAKEEGRLIFVQFHHIPYSSGEHGIPINHELATGQEGLPLRVLHPLLEEYGVIAVFAGHDELFERSFVDEDSDGKGVHYYDVGVAGDGMRGVKRDWYNNPLNPLGFNTYSQWVADLDSKEEWDNSSANPVLLDGGKHYGHLEVNLKKIQDGGKTYAQIDFEPVYSFPVMNNQYQLQRVERRVYNDPVRILVELTTTADPVIEPDFKSSFQVALNSEGFIITSVSNFFNTGPQNDWDITLSRSEIFSCSDLGVQPVTVTVKNGTGQEWSRVVSVVVVDDLAPDFEATDAYLAFDKTIGVVNLSPDDFYIRQDYIFENCLGAGGVTIDLDRTSISCADFTEDPIFVKITVIDKSGNFTVKTRKVYLNTIESKKVTLTASGDLIEGKTVELSLGDELDYEVAYWKRIASIGLETFHDSTAKSIRVDQAGQYVAVLNLTNGCQVESEWLVLESISVAWPEVKSNIQLALGENDQADLNPDDVFATWPVEGVSVSFSKSRFGCENLGSNQVTAVLSHPDWGQKEETITLQIVDLTSPILVVQTPQLTLDRILGALQVDVSDFVKEISDNCEVSSLEISPTLITCEQIGKVVEFEITATDPSGNTTKKQVSVSIEDTQSKTLSLKPIQSGPYYAGELVELRLGEELDFVLEGWYKNGQKIEGEKGNSILVENSGSYFAKVYPTDACLISSEIVEVNFQVPDFGEVYTEKVLNLNQNGKADLAVSEVFKTWPLPTGFTATLSQNQFTCDDLGVNQVTVLIKNEKGTTWERTVSVLIKDLIAPVLSVSSKEVFLDVTKGSLEIPINDLIEAVSDNCGIKEISPAKVTFTCEDLAKTKLIKVTAIDFSGNKTEVNAEVRVSRKEEVAPVLEGSTLLCEGEEGVLEVVAEGQFEVVAWRRNGTPIQGQTGKTLSISEAGEYQALIRYQGACLSETSKVEVIVNSKPSGEIQVDGNILRAPEGYQYQWYRNGEKMEGKTNRVLTVDSMGEYKVLMTSEAGCEAYLAPVTLTISGLALPWTSLASDLKIYPNPAKHSAVIELEAEAVPAIQWLKIYSSSGKEVTSLMEITSLDQRKFELRFGETAPGVYLLTWIDPSMRPYFGRLIILK</sequence>
<evidence type="ECO:0000256" key="1">
    <source>
        <dbReference type="ARBA" id="ARBA00022729"/>
    </source>
</evidence>
<accession>A0A142ENY8</accession>
<dbReference type="InterPro" id="IPR004843">
    <property type="entry name" value="Calcineurin-like_PHP"/>
</dbReference>
<evidence type="ECO:0000256" key="2">
    <source>
        <dbReference type="SAM" id="MobiDB-lite"/>
    </source>
</evidence>
<dbReference type="PATRIC" id="fig|1727163.4.peg.2176"/>
<evidence type="ECO:0000313" key="5">
    <source>
        <dbReference type="Proteomes" id="UP000073816"/>
    </source>
</evidence>